<reference evidence="1" key="2">
    <citation type="submission" date="2015-06" db="UniProtKB">
        <authorList>
            <consortium name="EnsemblPlants"/>
        </authorList>
    </citation>
    <scope>IDENTIFICATION</scope>
    <source>
        <strain evidence="1">DM1-3 516 R44</strain>
    </source>
</reference>
<evidence type="ECO:0000313" key="1">
    <source>
        <dbReference type="EnsemblPlants" id="PGSC0003DMT400086563"/>
    </source>
</evidence>
<reference evidence="2" key="1">
    <citation type="journal article" date="2011" name="Nature">
        <title>Genome sequence and analysis of the tuber crop potato.</title>
        <authorList>
            <consortium name="The Potato Genome Sequencing Consortium"/>
        </authorList>
    </citation>
    <scope>NUCLEOTIDE SEQUENCE [LARGE SCALE GENOMIC DNA]</scope>
    <source>
        <strain evidence="2">cv. DM1-3 516 R44</strain>
    </source>
</reference>
<sequence>MEFEALYKKKDRYIPPYVRKKSKDYEGGQIEEILSLILHKVKEHDRMLKEIKENVSMLNQMTSSHSIYIRLLETQMGRMLSCLYPRQKGELPSDTRENPMNQGWRAKSPVVEPDLDCCWTQQIIRLESIKLGGPMDNSDPRATTSETEDDALMIARSAELCFKRMHDPSRIRSSQAATLPVPD</sequence>
<proteinExistence type="predicted"/>
<evidence type="ECO:0008006" key="3">
    <source>
        <dbReference type="Google" id="ProtNLM"/>
    </source>
</evidence>
<dbReference type="InParanoid" id="M1DC13"/>
<dbReference type="EnsemblPlants" id="PGSC0003DMT400086563">
    <property type="protein sequence ID" value="PGSC0003DMT400086563"/>
    <property type="gene ID" value="PGSC0003DMG400036134"/>
</dbReference>
<keyword evidence="2" id="KW-1185">Reference proteome</keyword>
<dbReference type="PaxDb" id="4113-PGSC0003DMT400086563"/>
<dbReference type="HOGENOM" id="CLU_1477570_0_0_1"/>
<protein>
    <recommendedName>
        <fullName evidence="3">Integrase core domain containing protein</fullName>
    </recommendedName>
</protein>
<accession>M1DC13</accession>
<organism evidence="1 2">
    <name type="scientific">Solanum tuberosum</name>
    <name type="common">Potato</name>
    <dbReference type="NCBI Taxonomy" id="4113"/>
    <lineage>
        <taxon>Eukaryota</taxon>
        <taxon>Viridiplantae</taxon>
        <taxon>Streptophyta</taxon>
        <taxon>Embryophyta</taxon>
        <taxon>Tracheophyta</taxon>
        <taxon>Spermatophyta</taxon>
        <taxon>Magnoliopsida</taxon>
        <taxon>eudicotyledons</taxon>
        <taxon>Gunneridae</taxon>
        <taxon>Pentapetalae</taxon>
        <taxon>asterids</taxon>
        <taxon>lamiids</taxon>
        <taxon>Solanales</taxon>
        <taxon>Solanaceae</taxon>
        <taxon>Solanoideae</taxon>
        <taxon>Solaneae</taxon>
        <taxon>Solanum</taxon>
    </lineage>
</organism>
<evidence type="ECO:0000313" key="2">
    <source>
        <dbReference type="Proteomes" id="UP000011115"/>
    </source>
</evidence>
<dbReference type="AlphaFoldDB" id="M1DC13"/>
<dbReference type="Proteomes" id="UP000011115">
    <property type="component" value="Unassembled WGS sequence"/>
</dbReference>
<dbReference type="Gramene" id="PGSC0003DMT400086563">
    <property type="protein sequence ID" value="PGSC0003DMT400086563"/>
    <property type="gene ID" value="PGSC0003DMG400036134"/>
</dbReference>
<name>M1DC13_SOLTU</name>